<evidence type="ECO:0000259" key="1">
    <source>
        <dbReference type="Pfam" id="PF02627"/>
    </source>
</evidence>
<name>A0A845U6F0_9PROT</name>
<accession>A0A845U6F0</accession>
<dbReference type="PANTHER" id="PTHR33570:SF2">
    <property type="entry name" value="CARBOXYMUCONOLACTONE DECARBOXYLASE-LIKE DOMAIN-CONTAINING PROTEIN"/>
    <property type="match status" value="1"/>
</dbReference>
<dbReference type="RefSeq" id="WP_163095925.1">
    <property type="nucleotide sequence ID" value="NZ_CP127523.1"/>
</dbReference>
<reference evidence="2" key="1">
    <citation type="submission" date="2019-11" db="EMBL/GenBank/DDBJ databases">
        <title>Acidithiobacillus ferrianus sp. nov.: a facultatively anaerobic and extremely acidophilic chemolithoautotroph.</title>
        <authorList>
            <person name="Norris P.R."/>
            <person name="Falagan C."/>
            <person name="Moya-Beltran A."/>
            <person name="Castro M."/>
            <person name="Quatrini R."/>
            <person name="Johnson D.B."/>
        </authorList>
    </citation>
    <scope>NUCLEOTIDE SEQUENCE [LARGE SCALE GENOMIC DNA]</scope>
    <source>
        <strain evidence="2">MG</strain>
    </source>
</reference>
<dbReference type="GO" id="GO:0051920">
    <property type="term" value="F:peroxiredoxin activity"/>
    <property type="evidence" value="ECO:0007669"/>
    <property type="project" value="InterPro"/>
</dbReference>
<proteinExistence type="predicted"/>
<gene>
    <name evidence="2" type="ORF">GL267_01725</name>
</gene>
<organism evidence="2">
    <name type="scientific">Acidithiobacillus ferrianus</name>
    <dbReference type="NCBI Taxonomy" id="2678518"/>
    <lineage>
        <taxon>Bacteria</taxon>
        <taxon>Pseudomonadati</taxon>
        <taxon>Pseudomonadota</taxon>
        <taxon>Acidithiobacillia</taxon>
        <taxon>Acidithiobacillales</taxon>
        <taxon>Acidithiobacillaceae</taxon>
        <taxon>Acidithiobacillus</taxon>
    </lineage>
</organism>
<dbReference type="Gene3D" id="1.20.1290.10">
    <property type="entry name" value="AhpD-like"/>
    <property type="match status" value="1"/>
</dbReference>
<dbReference type="SUPFAM" id="SSF69118">
    <property type="entry name" value="AhpD-like"/>
    <property type="match status" value="1"/>
</dbReference>
<dbReference type="AlphaFoldDB" id="A0A845U6F0"/>
<dbReference type="InterPro" id="IPR029032">
    <property type="entry name" value="AhpD-like"/>
</dbReference>
<sequence>MTIAEDNWNLIKKFTNLTLEDIEKQFVQIFPDLANKIIDDIYGSAYRRKHISMKTRHLITIGIISAMGGCENQLQFQLKAALSLGITPEEIREAFIQVAVFAGNARAINSATIFHSILTEEKINND</sequence>
<dbReference type="EMBL" id="WNJL01000011">
    <property type="protein sequence ID" value="NDU41401.1"/>
    <property type="molecule type" value="Genomic_DNA"/>
</dbReference>
<feature type="domain" description="Carboxymuconolactone decarboxylase-like" evidence="1">
    <location>
        <begin position="38"/>
        <end position="111"/>
    </location>
</feature>
<evidence type="ECO:0000313" key="2">
    <source>
        <dbReference type="EMBL" id="NDU41401.1"/>
    </source>
</evidence>
<protein>
    <submittedName>
        <fullName evidence="2">Carboxymuconolactone decarboxylase family protein</fullName>
    </submittedName>
</protein>
<dbReference type="InterPro" id="IPR052512">
    <property type="entry name" value="4CMD/NDH-1_regulator"/>
</dbReference>
<comment type="caution">
    <text evidence="2">The sequence shown here is derived from an EMBL/GenBank/DDBJ whole genome shotgun (WGS) entry which is preliminary data.</text>
</comment>
<dbReference type="PANTHER" id="PTHR33570">
    <property type="entry name" value="4-CARBOXYMUCONOLACTONE DECARBOXYLASE FAMILY PROTEIN"/>
    <property type="match status" value="1"/>
</dbReference>
<dbReference type="Pfam" id="PF02627">
    <property type="entry name" value="CMD"/>
    <property type="match status" value="1"/>
</dbReference>
<dbReference type="InterPro" id="IPR003779">
    <property type="entry name" value="CMD-like"/>
</dbReference>